<reference evidence="1 2" key="1">
    <citation type="journal article" date="2014" name="Am. J. Bot.">
        <title>Genome assembly and annotation for red clover (Trifolium pratense; Fabaceae).</title>
        <authorList>
            <person name="Istvanek J."/>
            <person name="Jaros M."/>
            <person name="Krenek A."/>
            <person name="Repkova J."/>
        </authorList>
    </citation>
    <scope>NUCLEOTIDE SEQUENCE [LARGE SCALE GENOMIC DNA]</scope>
    <source>
        <strain evidence="2">cv. Tatra</strain>
        <tissue evidence="1">Young leaves</tissue>
    </source>
</reference>
<sequence length="226" mass="25790">MQPQLQLHKSSGTPISYPTSYRRLIGRLLYLTHSRLEIFYAISKLNQFLDSPTDAHMLAGLHIFKFLKNNLRQGLFFSSSSSLTLKGFSDSDWGACPDTKRSTTAEYRALAQATCEGQWLLYLLQDFQIPHDSPIIMYCDNKSAMHIASNPVFHERTKHIEIDCHVVRDKVEANVLHLLPVSSKEQIENIFTKSLHPGPFQTLQSNLGMFDMYSSLRGDINNKEIN</sequence>
<reference evidence="1 2" key="2">
    <citation type="journal article" date="2017" name="Front. Plant Sci.">
        <title>Gene Classification and Mining of Molecular Markers Useful in Red Clover (Trifolium pratense) Breeding.</title>
        <authorList>
            <person name="Istvanek J."/>
            <person name="Dluhosova J."/>
            <person name="Dluhos P."/>
            <person name="Patkova L."/>
            <person name="Nedelnik J."/>
            <person name="Repkova J."/>
        </authorList>
    </citation>
    <scope>NUCLEOTIDE SEQUENCE [LARGE SCALE GENOMIC DNA]</scope>
    <source>
        <strain evidence="2">cv. Tatra</strain>
        <tissue evidence="1">Young leaves</tissue>
    </source>
</reference>
<name>A0A2K3JMT3_TRIPR</name>
<dbReference type="PANTHER" id="PTHR11439:SF498">
    <property type="entry name" value="DNAK FAMILY PROTEIN"/>
    <property type="match status" value="1"/>
</dbReference>
<evidence type="ECO:0000313" key="1">
    <source>
        <dbReference type="EMBL" id="PNX55345.1"/>
    </source>
</evidence>
<protein>
    <recommendedName>
        <fullName evidence="3">Copia protein</fullName>
    </recommendedName>
</protein>
<evidence type="ECO:0008006" key="3">
    <source>
        <dbReference type="Google" id="ProtNLM"/>
    </source>
</evidence>
<dbReference type="CDD" id="cd09272">
    <property type="entry name" value="RNase_HI_RT_Ty1"/>
    <property type="match status" value="1"/>
</dbReference>
<organism evidence="1 2">
    <name type="scientific">Trifolium pratense</name>
    <name type="common">Red clover</name>
    <dbReference type="NCBI Taxonomy" id="57577"/>
    <lineage>
        <taxon>Eukaryota</taxon>
        <taxon>Viridiplantae</taxon>
        <taxon>Streptophyta</taxon>
        <taxon>Embryophyta</taxon>
        <taxon>Tracheophyta</taxon>
        <taxon>Spermatophyta</taxon>
        <taxon>Magnoliopsida</taxon>
        <taxon>eudicotyledons</taxon>
        <taxon>Gunneridae</taxon>
        <taxon>Pentapetalae</taxon>
        <taxon>rosids</taxon>
        <taxon>fabids</taxon>
        <taxon>Fabales</taxon>
        <taxon>Fabaceae</taxon>
        <taxon>Papilionoideae</taxon>
        <taxon>50 kb inversion clade</taxon>
        <taxon>NPAAA clade</taxon>
        <taxon>Hologalegina</taxon>
        <taxon>IRL clade</taxon>
        <taxon>Trifolieae</taxon>
        <taxon>Trifolium</taxon>
    </lineage>
</organism>
<dbReference type="STRING" id="57577.A0A2K3JMT3"/>
<dbReference type="EMBL" id="ASHM01071215">
    <property type="protein sequence ID" value="PNX55345.1"/>
    <property type="molecule type" value="Genomic_DNA"/>
</dbReference>
<dbReference type="ExpressionAtlas" id="A0A2K3JMT3">
    <property type="expression patterns" value="baseline"/>
</dbReference>
<gene>
    <name evidence="1" type="ORF">L195_g048972</name>
</gene>
<dbReference type="PANTHER" id="PTHR11439">
    <property type="entry name" value="GAG-POL-RELATED RETROTRANSPOSON"/>
    <property type="match status" value="1"/>
</dbReference>
<accession>A0A2K3JMT3</accession>
<dbReference type="AlphaFoldDB" id="A0A2K3JMT3"/>
<dbReference type="SUPFAM" id="SSF56672">
    <property type="entry name" value="DNA/RNA polymerases"/>
    <property type="match status" value="1"/>
</dbReference>
<evidence type="ECO:0000313" key="2">
    <source>
        <dbReference type="Proteomes" id="UP000236291"/>
    </source>
</evidence>
<dbReference type="InterPro" id="IPR043502">
    <property type="entry name" value="DNA/RNA_pol_sf"/>
</dbReference>
<comment type="caution">
    <text evidence="1">The sequence shown here is derived from an EMBL/GenBank/DDBJ whole genome shotgun (WGS) entry which is preliminary data.</text>
</comment>
<proteinExistence type="predicted"/>
<dbReference type="Proteomes" id="UP000236291">
    <property type="component" value="Unassembled WGS sequence"/>
</dbReference>